<dbReference type="OrthoDB" id="2507214at2759"/>
<evidence type="ECO:0000313" key="1">
    <source>
        <dbReference type="EMBL" id="MBW0521143.1"/>
    </source>
</evidence>
<organism evidence="1 2">
    <name type="scientific">Austropuccinia psidii MF-1</name>
    <dbReference type="NCBI Taxonomy" id="1389203"/>
    <lineage>
        <taxon>Eukaryota</taxon>
        <taxon>Fungi</taxon>
        <taxon>Dikarya</taxon>
        <taxon>Basidiomycota</taxon>
        <taxon>Pucciniomycotina</taxon>
        <taxon>Pucciniomycetes</taxon>
        <taxon>Pucciniales</taxon>
        <taxon>Sphaerophragmiaceae</taxon>
        <taxon>Austropuccinia</taxon>
    </lineage>
</organism>
<proteinExistence type="predicted"/>
<dbReference type="EMBL" id="AVOT02028608">
    <property type="protein sequence ID" value="MBW0521143.1"/>
    <property type="molecule type" value="Genomic_DNA"/>
</dbReference>
<name>A0A9Q3ELM7_9BASI</name>
<evidence type="ECO:0000313" key="2">
    <source>
        <dbReference type="Proteomes" id="UP000765509"/>
    </source>
</evidence>
<reference evidence="1" key="1">
    <citation type="submission" date="2021-03" db="EMBL/GenBank/DDBJ databases">
        <title>Draft genome sequence of rust myrtle Austropuccinia psidii MF-1, a brazilian biotype.</title>
        <authorList>
            <person name="Quecine M.C."/>
            <person name="Pachon D.M.R."/>
            <person name="Bonatelli M.L."/>
            <person name="Correr F.H."/>
            <person name="Franceschini L.M."/>
            <person name="Leite T.F."/>
            <person name="Margarido G.R.A."/>
            <person name="Almeida C.A."/>
            <person name="Ferrarezi J.A."/>
            <person name="Labate C.A."/>
        </authorList>
    </citation>
    <scope>NUCLEOTIDE SEQUENCE</scope>
    <source>
        <strain evidence="1">MF-1</strain>
    </source>
</reference>
<comment type="caution">
    <text evidence="1">The sequence shown here is derived from an EMBL/GenBank/DDBJ whole genome shotgun (WGS) entry which is preliminary data.</text>
</comment>
<accession>A0A9Q3ELM7</accession>
<gene>
    <name evidence="1" type="ORF">O181_060858</name>
</gene>
<dbReference type="PANTHER" id="PTHR33246">
    <property type="entry name" value="CCHC-TYPE DOMAIN-CONTAINING PROTEIN"/>
    <property type="match status" value="1"/>
</dbReference>
<dbReference type="AlphaFoldDB" id="A0A9Q3ELM7"/>
<dbReference type="PANTHER" id="PTHR33246:SF51">
    <property type="entry name" value="MYB_SANT-LIKE DOMAIN-CONTAINING PROTEIN"/>
    <property type="match status" value="1"/>
</dbReference>
<keyword evidence="2" id="KW-1185">Reference proteome</keyword>
<dbReference type="Proteomes" id="UP000765509">
    <property type="component" value="Unassembled WGS sequence"/>
</dbReference>
<protein>
    <submittedName>
        <fullName evidence="1">Uncharacterized protein</fullName>
    </submittedName>
</protein>
<sequence length="368" mass="42310">MKTNKYTPKSSSGLPHPSGHLTRPDYLCIINWLTHKSNFDACFETGGSTSVGRSPSSKKNGFKLMAIEVNKKSQHQLNLSATSICDRWRTYKKKYTTAKKFKNFTGAGITEEDEKKGLHTMADKLKSMCPCFAEMDALFGHKPNVTPLATYDSQEAGLISNEDEEETMEHEVLEITEEGTITIQPNIEIAEDKLNDHVEEPELQDKINGSSQKRKHSASFNLNNTSGSRKKLYDVLSPSYSQIMIDHQKGREAHDEARLEWDKQKWNEERSAQIMQTEQQRLMKEMEIAFEREKNAECRKLEQSKIHSQLDFDMAKEAKHLDFEKEKWQKEVEMREKQQNMDLTIAALNSSHPISDLEHILNLINKKS</sequence>